<dbReference type="AlphaFoldDB" id="A0A3P3VW65"/>
<sequence length="121" mass="12205">MGLVAPGLTMGILLGAIMVFGNVLSLVSVRAALSGQITPDTYGGIRTAATRSSDAAWYAAHEAAWPWARALNGAAIVFGIATMCLGLTVAPFLVCAALSAALTIAGAVAQIVVGHRAAQRV</sequence>
<keyword evidence="3" id="KW-1185">Reference proteome</keyword>
<evidence type="ECO:0000256" key="1">
    <source>
        <dbReference type="SAM" id="Phobius"/>
    </source>
</evidence>
<comment type="caution">
    <text evidence="2">The sequence shown here is derived from an EMBL/GenBank/DDBJ whole genome shotgun (WGS) entry which is preliminary data.</text>
</comment>
<keyword evidence="1" id="KW-0812">Transmembrane</keyword>
<feature type="transmembrane region" description="Helical" evidence="1">
    <location>
        <begin position="12"/>
        <end position="33"/>
    </location>
</feature>
<dbReference type="OrthoDB" id="5119136at2"/>
<evidence type="ECO:0000313" key="2">
    <source>
        <dbReference type="EMBL" id="RRJ87042.1"/>
    </source>
</evidence>
<evidence type="ECO:0000313" key="3">
    <source>
        <dbReference type="Proteomes" id="UP000274391"/>
    </source>
</evidence>
<feature type="transmembrane region" description="Helical" evidence="1">
    <location>
        <begin position="70"/>
        <end position="90"/>
    </location>
</feature>
<reference evidence="2 3" key="1">
    <citation type="submission" date="2018-11" db="EMBL/GenBank/DDBJ databases">
        <title>YIM 102482-1 draft genome.</title>
        <authorList>
            <person name="Li G."/>
            <person name="Jiang Y."/>
        </authorList>
    </citation>
    <scope>NUCLEOTIDE SEQUENCE [LARGE SCALE GENOMIC DNA]</scope>
    <source>
        <strain evidence="2 3">YIM 102482-1</strain>
    </source>
</reference>
<organism evidence="2 3">
    <name type="scientific">Gulosibacter macacae</name>
    <dbReference type="NCBI Taxonomy" id="2488791"/>
    <lineage>
        <taxon>Bacteria</taxon>
        <taxon>Bacillati</taxon>
        <taxon>Actinomycetota</taxon>
        <taxon>Actinomycetes</taxon>
        <taxon>Micrococcales</taxon>
        <taxon>Microbacteriaceae</taxon>
        <taxon>Gulosibacter</taxon>
    </lineage>
</organism>
<dbReference type="InterPro" id="IPR025962">
    <property type="entry name" value="SdpI/YhfL"/>
</dbReference>
<feature type="transmembrane region" description="Helical" evidence="1">
    <location>
        <begin position="96"/>
        <end position="113"/>
    </location>
</feature>
<proteinExistence type="predicted"/>
<keyword evidence="1" id="KW-0472">Membrane</keyword>
<dbReference type="Pfam" id="PF13630">
    <property type="entry name" value="SdpI"/>
    <property type="match status" value="1"/>
</dbReference>
<name>A0A3P3VW65_9MICO</name>
<dbReference type="RefSeq" id="WP_124971710.1">
    <property type="nucleotide sequence ID" value="NZ_RQVS01000006.1"/>
</dbReference>
<gene>
    <name evidence="2" type="ORF">EG850_06475</name>
</gene>
<accession>A0A3P3VW65</accession>
<dbReference type="EMBL" id="RQVS01000006">
    <property type="protein sequence ID" value="RRJ87042.1"/>
    <property type="molecule type" value="Genomic_DNA"/>
</dbReference>
<dbReference type="Proteomes" id="UP000274391">
    <property type="component" value="Unassembled WGS sequence"/>
</dbReference>
<evidence type="ECO:0008006" key="4">
    <source>
        <dbReference type="Google" id="ProtNLM"/>
    </source>
</evidence>
<keyword evidence="1" id="KW-1133">Transmembrane helix</keyword>
<protein>
    <recommendedName>
        <fullName evidence="4">SdpI family protein</fullName>
    </recommendedName>
</protein>